<dbReference type="EMBL" id="GGFL01009239">
    <property type="protein sequence ID" value="MBW73417.1"/>
    <property type="molecule type" value="Transcribed_RNA"/>
</dbReference>
<proteinExistence type="predicted"/>
<name>A0A2M4D792_ANODA</name>
<organism evidence="1">
    <name type="scientific">Anopheles darlingi</name>
    <name type="common">Mosquito</name>
    <dbReference type="NCBI Taxonomy" id="43151"/>
    <lineage>
        <taxon>Eukaryota</taxon>
        <taxon>Metazoa</taxon>
        <taxon>Ecdysozoa</taxon>
        <taxon>Arthropoda</taxon>
        <taxon>Hexapoda</taxon>
        <taxon>Insecta</taxon>
        <taxon>Pterygota</taxon>
        <taxon>Neoptera</taxon>
        <taxon>Endopterygota</taxon>
        <taxon>Diptera</taxon>
        <taxon>Nematocera</taxon>
        <taxon>Culicoidea</taxon>
        <taxon>Culicidae</taxon>
        <taxon>Anophelinae</taxon>
        <taxon>Anopheles</taxon>
    </lineage>
</organism>
<reference evidence="1" key="1">
    <citation type="submission" date="2018-01" db="EMBL/GenBank/DDBJ databases">
        <title>An insight into the sialome of Amazonian anophelines.</title>
        <authorList>
            <person name="Ribeiro J.M."/>
            <person name="Scarpassa V."/>
            <person name="Calvo E."/>
        </authorList>
    </citation>
    <scope>NUCLEOTIDE SEQUENCE</scope>
</reference>
<protein>
    <submittedName>
        <fullName evidence="1">Putative secreted protein</fullName>
    </submittedName>
</protein>
<dbReference type="AlphaFoldDB" id="A0A2M4D792"/>
<evidence type="ECO:0000313" key="1">
    <source>
        <dbReference type="EMBL" id="MBW73417.1"/>
    </source>
</evidence>
<sequence length="81" mass="9052">MSVGLCVRAKYLHKVAATLCLCPLFPDSGIGQTVVAVTTVFKLPKKNNKNRKKPTLYTHTVPVKWRHGFARDPNLYPGRCV</sequence>
<accession>A0A2M4D792</accession>